<keyword evidence="5" id="KW-0121">Carboxypeptidase</keyword>
<keyword evidence="5" id="KW-0645">Protease</keyword>
<reference evidence="5" key="1">
    <citation type="submission" date="2022-06" db="EMBL/GenBank/DDBJ databases">
        <title>Aeoliella straminimaris, a novel planctomycete from sediments.</title>
        <authorList>
            <person name="Vitorino I.R."/>
            <person name="Lage O.M."/>
        </authorList>
    </citation>
    <scope>NUCLEOTIDE SEQUENCE</scope>
    <source>
        <strain evidence="5">ICT_H6.2</strain>
    </source>
</reference>
<keyword evidence="5" id="KW-0378">Hydrolase</keyword>
<feature type="domain" description="Peptidase M56" evidence="4">
    <location>
        <begin position="134"/>
        <end position="343"/>
    </location>
</feature>
<dbReference type="PANTHER" id="PTHR34978">
    <property type="entry name" value="POSSIBLE SENSOR-TRANSDUCER PROTEIN BLAR"/>
    <property type="match status" value="1"/>
</dbReference>
<dbReference type="Gene3D" id="2.60.40.1120">
    <property type="entry name" value="Carboxypeptidase-like, regulatory domain"/>
    <property type="match status" value="1"/>
</dbReference>
<dbReference type="Pfam" id="PF05569">
    <property type="entry name" value="Peptidase_M56"/>
    <property type="match status" value="1"/>
</dbReference>
<feature type="compositionally biased region" description="Polar residues" evidence="2">
    <location>
        <begin position="549"/>
        <end position="560"/>
    </location>
</feature>
<dbReference type="RefSeq" id="WP_252855845.1">
    <property type="nucleotide sequence ID" value="NZ_JAMXLR010000092.1"/>
</dbReference>
<dbReference type="SUPFAM" id="SSF49464">
    <property type="entry name" value="Carboxypeptidase regulatory domain-like"/>
    <property type="match status" value="1"/>
</dbReference>
<organism evidence="5 6">
    <name type="scientific">Aeoliella straminimaris</name>
    <dbReference type="NCBI Taxonomy" id="2954799"/>
    <lineage>
        <taxon>Bacteria</taxon>
        <taxon>Pseudomonadati</taxon>
        <taxon>Planctomycetota</taxon>
        <taxon>Planctomycetia</taxon>
        <taxon>Pirellulales</taxon>
        <taxon>Lacipirellulaceae</taxon>
        <taxon>Aeoliella</taxon>
    </lineage>
</organism>
<dbReference type="EMBL" id="JAMXLR010000092">
    <property type="protein sequence ID" value="MCO6047736.1"/>
    <property type="molecule type" value="Genomic_DNA"/>
</dbReference>
<dbReference type="Gene3D" id="3.30.2010.10">
    <property type="entry name" value="Metalloproteases ('zincins'), catalytic domain"/>
    <property type="match status" value="1"/>
</dbReference>
<evidence type="ECO:0000313" key="5">
    <source>
        <dbReference type="EMBL" id="MCO6047736.1"/>
    </source>
</evidence>
<name>A0A9X2FJ22_9BACT</name>
<evidence type="ECO:0000313" key="6">
    <source>
        <dbReference type="Proteomes" id="UP001155241"/>
    </source>
</evidence>
<evidence type="ECO:0000256" key="2">
    <source>
        <dbReference type="SAM" id="MobiDB-lite"/>
    </source>
</evidence>
<feature type="coiled-coil region" evidence="1">
    <location>
        <begin position="660"/>
        <end position="687"/>
    </location>
</feature>
<feature type="region of interest" description="Disordered" evidence="2">
    <location>
        <begin position="380"/>
        <end position="429"/>
    </location>
</feature>
<dbReference type="Pfam" id="PF13620">
    <property type="entry name" value="CarboxypepD_reg"/>
    <property type="match status" value="1"/>
</dbReference>
<feature type="region of interest" description="Disordered" evidence="2">
    <location>
        <begin position="549"/>
        <end position="568"/>
    </location>
</feature>
<keyword evidence="3" id="KW-0812">Transmembrane</keyword>
<keyword evidence="6" id="KW-1185">Reference proteome</keyword>
<keyword evidence="3" id="KW-0472">Membrane</keyword>
<keyword evidence="1" id="KW-0175">Coiled coil</keyword>
<dbReference type="InterPro" id="IPR052173">
    <property type="entry name" value="Beta-lactam_resp_regulator"/>
</dbReference>
<protein>
    <submittedName>
        <fullName evidence="5">Carboxypeptidase regulatory-like domain-containing protein</fullName>
    </submittedName>
</protein>
<gene>
    <name evidence="5" type="ORF">NG895_27850</name>
</gene>
<sequence length="1381" mass="152260">MNLASWFSPEASAALSLTLVHSLWQVSLAVVTLWCIGRIWGRMSVERSYALHVAALVICLIALPVTFATLYSPQQTGVTRSQPVPDGKAVRSTTAIESTPLPQPIPPGGDALAAFSSDSSPLVVEQPSGPVASLRDNWWLDLANWTSGAYVLGVLIMLLRLARSIYRTERLRSQAQPITAGPLAQSLERLAREFALPLRCTLASSSEVLVPTVVGFVKPTILLPASALTGLSASELEMILVHELAHVRRYDLWVNLVQRLAEVVLFFNPALWYLSRRIATLREYCCDELTCRQAATSTSEPRVEYATTLLRVLELARPETAHADLAALAATGRTPSELRRRVARLFGEPLTEPVRLSRGGMWLVGVMLLLCCGVFAQSQSGGDDQNTAEKDFTELSSSAEDDEGGKAKAPDGSGDESSVDVDVATSRPTPAIDPERIKYLKEVVESRRHELSVVEVLVRTAHAPQNEGLLAQYQLAKAEAELATAQGRPEEVVKHYAEAVKAAERMVATHEAVYNAGVIPMDTLLISKRRLAEVKDQLSMVKRAMVEAKNTSAATEASNSDAEDEQPDTERIKYLEEIAESYRKELAVAEVQFRQGERTQREVLLVEYALATAAAQLAEAKGAAEEVVQQREAAVAALQKSVKLLEMMYQHGGVVTYTEVLQAKRQLLEAKEKLRLAKQTLEQKDAKKSTRATSPVPMFCVDADGNGVAGAEVYVFQHTGGDDGEYEQFGPFTTNAEGHAECAEAVFTSDVGNFDRFYYARLPGKLVGVSRSANWKNRSTFNVEGKVEMRPSRTIDGKVNVPEGFDPTSVKVVVRSLNVRTGPGELEFKMFPRHLPFATLDTALPQLFETIPDSNGAFRMHDIPVERGATLVTEARGLAEAQWYNRDGENTKGPIELNCVPESVLTGKITTPDGSPAAGIEVTARIQSGMNRSVGFETTFRTVTDAEGRYELGGLPEWDLVMSVRDPQDRWIACPSEPFFLSPGSSETLDLQLEDGVMVSGRVTDPEGAPVEGAAISALVSNNLHSGVAGDSTDADGRYTLRMPSGTYELYFNSLPPGFAYPDPQIVRAFAIRKNQAAIDNMDFTLERGTEEAKPATNTVPSDTRDTLKSLLETMALVHGYALDEDQVVGRVAPPFPPLRAEWYRLERGTEPDSNPPTSMTFRWDGDTLTSWGMSFNDPDNPGYTLSGLMNALVNIKPQQMDGPAELLDRRLPGDWVIRPGADRQEVIAQIEAILREEFDMKVKLEFREVQREVYVVSGRYHYSPLEDQVDEEPPRRGASDPIQVFGTKTLPEDFAGNGLGDFDKFLRGVGDWINTPIVNELEVPTQRRLTWKFYRKSPHTNESHRQNHDPVTVLRTISRQTGLEFTKDRRKVELLFVEPE</sequence>
<dbReference type="InterPro" id="IPR008756">
    <property type="entry name" value="Peptidase_M56"/>
</dbReference>
<dbReference type="PANTHER" id="PTHR34978:SF3">
    <property type="entry name" value="SLR0241 PROTEIN"/>
    <property type="match status" value="1"/>
</dbReference>
<dbReference type="GO" id="GO:0030246">
    <property type="term" value="F:carbohydrate binding"/>
    <property type="evidence" value="ECO:0007669"/>
    <property type="project" value="InterPro"/>
</dbReference>
<keyword evidence="3" id="KW-1133">Transmembrane helix</keyword>
<dbReference type="CDD" id="cd07341">
    <property type="entry name" value="M56_BlaR1_MecR1_like"/>
    <property type="match status" value="1"/>
</dbReference>
<dbReference type="GO" id="GO:0004180">
    <property type="term" value="F:carboxypeptidase activity"/>
    <property type="evidence" value="ECO:0007669"/>
    <property type="project" value="UniProtKB-KW"/>
</dbReference>
<evidence type="ECO:0000256" key="3">
    <source>
        <dbReference type="SAM" id="Phobius"/>
    </source>
</evidence>
<dbReference type="InterPro" id="IPR008969">
    <property type="entry name" value="CarboxyPept-like_regulatory"/>
</dbReference>
<feature type="transmembrane region" description="Helical" evidence="3">
    <location>
        <begin position="12"/>
        <end position="37"/>
    </location>
</feature>
<feature type="transmembrane region" description="Helical" evidence="3">
    <location>
        <begin position="49"/>
        <end position="71"/>
    </location>
</feature>
<dbReference type="SUPFAM" id="SSF49452">
    <property type="entry name" value="Starch-binding domain-like"/>
    <property type="match status" value="1"/>
</dbReference>
<evidence type="ECO:0000256" key="1">
    <source>
        <dbReference type="SAM" id="Coils"/>
    </source>
</evidence>
<accession>A0A9X2FJ22</accession>
<comment type="caution">
    <text evidence="5">The sequence shown here is derived from an EMBL/GenBank/DDBJ whole genome shotgun (WGS) entry which is preliminary data.</text>
</comment>
<proteinExistence type="predicted"/>
<evidence type="ECO:0000259" key="4">
    <source>
        <dbReference type="Pfam" id="PF05569"/>
    </source>
</evidence>
<dbReference type="Proteomes" id="UP001155241">
    <property type="component" value="Unassembled WGS sequence"/>
</dbReference>
<dbReference type="InterPro" id="IPR013784">
    <property type="entry name" value="Carb-bd-like_fold"/>
</dbReference>